<feature type="domain" description="Peptidase S26" evidence="11">
    <location>
        <begin position="26"/>
        <end position="197"/>
    </location>
</feature>
<dbReference type="PANTHER" id="PTHR43390:SF1">
    <property type="entry name" value="CHLOROPLAST PROCESSING PEPTIDASE"/>
    <property type="match status" value="1"/>
</dbReference>
<gene>
    <name evidence="12" type="primary">spsB_2</name>
    <name evidence="12" type="ORF">NCTC7807_01766</name>
</gene>
<evidence type="ECO:0000256" key="6">
    <source>
        <dbReference type="ARBA" id="ARBA00022801"/>
    </source>
</evidence>
<evidence type="ECO:0000256" key="9">
    <source>
        <dbReference type="RuleBase" id="RU362042"/>
    </source>
</evidence>
<keyword evidence="6 8" id="KW-0378">Hydrolase</keyword>
<evidence type="ECO:0000259" key="11">
    <source>
        <dbReference type="Pfam" id="PF10502"/>
    </source>
</evidence>
<feature type="region of interest" description="Disordered" evidence="10">
    <location>
        <begin position="1"/>
        <end position="21"/>
    </location>
</feature>
<dbReference type="Pfam" id="PF10502">
    <property type="entry name" value="Peptidase_S26"/>
    <property type="match status" value="1"/>
</dbReference>
<dbReference type="InterPro" id="IPR000223">
    <property type="entry name" value="Pept_S26A_signal_pept_1"/>
</dbReference>
<evidence type="ECO:0000256" key="4">
    <source>
        <dbReference type="ARBA" id="ARBA00013208"/>
    </source>
</evidence>
<sequence length="217" mass="22573">MTTGGLAGTSGPEDAPERGGRGRRVVGAVVAAAGLVVLALAATALLSVRIDGDSMEPTLHDGERVLPLPVSEDDVGRFDVVLMRTPGRDVLLVKRVVALPGDQVRIAPGPAAGQRVLVRRAGAGRWHEFTVPGAAEAGLPTPCCAADGRRSAAPAARTVPPGRFFFLGDHADRSDDARTYGWADLDAVSGRVWLRTWPLPAAGPLDAGVRLRPSGEL</sequence>
<feature type="active site" evidence="7">
    <location>
        <position position="54"/>
    </location>
</feature>
<evidence type="ECO:0000313" key="12">
    <source>
        <dbReference type="EMBL" id="SUP34411.1"/>
    </source>
</evidence>
<protein>
    <recommendedName>
        <fullName evidence="4 8">Signal peptidase I</fullName>
        <ecNumber evidence="4 8">3.4.21.89</ecNumber>
    </recommendedName>
</protein>
<evidence type="ECO:0000256" key="2">
    <source>
        <dbReference type="ARBA" id="ARBA00004401"/>
    </source>
</evidence>
<dbReference type="SUPFAM" id="SSF51306">
    <property type="entry name" value="LexA/Signal peptidase"/>
    <property type="match status" value="1"/>
</dbReference>
<evidence type="ECO:0000256" key="5">
    <source>
        <dbReference type="ARBA" id="ARBA00022670"/>
    </source>
</evidence>
<evidence type="ECO:0000313" key="13">
    <source>
        <dbReference type="Proteomes" id="UP000254150"/>
    </source>
</evidence>
<dbReference type="EMBL" id="UHID01000005">
    <property type="protein sequence ID" value="SUP34411.1"/>
    <property type="molecule type" value="Genomic_DNA"/>
</dbReference>
<evidence type="ECO:0000256" key="10">
    <source>
        <dbReference type="SAM" id="MobiDB-lite"/>
    </source>
</evidence>
<dbReference type="GO" id="GO:0004252">
    <property type="term" value="F:serine-type endopeptidase activity"/>
    <property type="evidence" value="ECO:0007669"/>
    <property type="project" value="InterPro"/>
</dbReference>
<feature type="active site" evidence="7">
    <location>
        <position position="94"/>
    </location>
</feature>
<dbReference type="InterPro" id="IPR019533">
    <property type="entry name" value="Peptidase_S26"/>
</dbReference>
<comment type="subcellular location">
    <subcellularLocation>
        <location evidence="2">Cell membrane</location>
        <topology evidence="2">Single-pass type II membrane protein</topology>
    </subcellularLocation>
    <subcellularLocation>
        <location evidence="9">Membrane</location>
        <topology evidence="9">Single-pass type II membrane protein</topology>
    </subcellularLocation>
</comment>
<dbReference type="InterPro" id="IPR036286">
    <property type="entry name" value="LexA/Signal_pep-like_sf"/>
</dbReference>
<dbReference type="GO" id="GO:0009003">
    <property type="term" value="F:signal peptidase activity"/>
    <property type="evidence" value="ECO:0007669"/>
    <property type="project" value="UniProtKB-EC"/>
</dbReference>
<reference evidence="12 13" key="1">
    <citation type="submission" date="2018-06" db="EMBL/GenBank/DDBJ databases">
        <authorList>
            <consortium name="Pathogen Informatics"/>
            <person name="Doyle S."/>
        </authorList>
    </citation>
    <scope>NUCLEOTIDE SEQUENCE [LARGE SCALE GENOMIC DNA]</scope>
    <source>
        <strain evidence="12 13">NCTC7807</strain>
    </source>
</reference>
<dbReference type="CDD" id="cd06462">
    <property type="entry name" value="Peptidase_S24_S26"/>
    <property type="match status" value="1"/>
</dbReference>
<dbReference type="Gene3D" id="2.10.109.10">
    <property type="entry name" value="Umud Fragment, subunit A"/>
    <property type="match status" value="1"/>
</dbReference>
<name>A0A380N881_STRGR</name>
<dbReference type="InterPro" id="IPR019757">
    <property type="entry name" value="Pept_S26A_signal_pept_1_Lys-AS"/>
</dbReference>
<accession>A0A380N881</accession>
<comment type="catalytic activity">
    <reaction evidence="1 8">
        <text>Cleavage of hydrophobic, N-terminal signal or leader sequences from secreted and periplasmic proteins.</text>
        <dbReference type="EC" id="3.4.21.89"/>
    </reaction>
</comment>
<keyword evidence="8" id="KW-1133">Transmembrane helix</keyword>
<proteinExistence type="inferred from homology"/>
<evidence type="ECO:0000256" key="7">
    <source>
        <dbReference type="PIRSR" id="PIRSR600223-1"/>
    </source>
</evidence>
<keyword evidence="8" id="KW-0472">Membrane</keyword>
<evidence type="ECO:0000256" key="8">
    <source>
        <dbReference type="RuleBase" id="RU003993"/>
    </source>
</evidence>
<dbReference type="EC" id="3.4.21.89" evidence="4 8"/>
<dbReference type="AlphaFoldDB" id="A0A380N881"/>
<keyword evidence="8" id="KW-0812">Transmembrane</keyword>
<dbReference type="PROSITE" id="PS00501">
    <property type="entry name" value="SPASE_I_1"/>
    <property type="match status" value="1"/>
</dbReference>
<dbReference type="GO" id="GO:0005886">
    <property type="term" value="C:plasma membrane"/>
    <property type="evidence" value="ECO:0007669"/>
    <property type="project" value="UniProtKB-SubCell"/>
</dbReference>
<dbReference type="PANTHER" id="PTHR43390">
    <property type="entry name" value="SIGNAL PEPTIDASE I"/>
    <property type="match status" value="1"/>
</dbReference>
<evidence type="ECO:0000256" key="3">
    <source>
        <dbReference type="ARBA" id="ARBA00009370"/>
    </source>
</evidence>
<comment type="similarity">
    <text evidence="3 9">Belongs to the peptidase S26 family.</text>
</comment>
<feature type="transmembrane region" description="Helical" evidence="8">
    <location>
        <begin position="25"/>
        <end position="48"/>
    </location>
</feature>
<dbReference type="InterPro" id="IPR019756">
    <property type="entry name" value="Pept_S26A_signal_pept_1_Ser-AS"/>
</dbReference>
<keyword evidence="5 8" id="KW-0645">Protease</keyword>
<dbReference type="Proteomes" id="UP000254150">
    <property type="component" value="Unassembled WGS sequence"/>
</dbReference>
<dbReference type="PRINTS" id="PR00727">
    <property type="entry name" value="LEADERPTASE"/>
</dbReference>
<organism evidence="12 13">
    <name type="scientific">Streptomyces griseus</name>
    <dbReference type="NCBI Taxonomy" id="1911"/>
    <lineage>
        <taxon>Bacteria</taxon>
        <taxon>Bacillati</taxon>
        <taxon>Actinomycetota</taxon>
        <taxon>Actinomycetes</taxon>
        <taxon>Kitasatosporales</taxon>
        <taxon>Streptomycetaceae</taxon>
        <taxon>Streptomyces</taxon>
    </lineage>
</organism>
<dbReference type="NCBIfam" id="TIGR02227">
    <property type="entry name" value="sigpep_I_bact"/>
    <property type="match status" value="1"/>
</dbReference>
<dbReference type="GO" id="GO:0006465">
    <property type="term" value="P:signal peptide processing"/>
    <property type="evidence" value="ECO:0007669"/>
    <property type="project" value="InterPro"/>
</dbReference>
<dbReference type="PROSITE" id="PS00760">
    <property type="entry name" value="SPASE_I_2"/>
    <property type="match status" value="1"/>
</dbReference>
<evidence type="ECO:0000256" key="1">
    <source>
        <dbReference type="ARBA" id="ARBA00000677"/>
    </source>
</evidence>